<dbReference type="InterPro" id="IPR035965">
    <property type="entry name" value="PAS-like_dom_sf"/>
</dbReference>
<gene>
    <name evidence="7" type="ORF">IP93_01556</name>
</gene>
<protein>
    <submittedName>
        <fullName evidence="7">PAS domain S-box-containing protein/diguanylate cyclase (GGDEF)-like protein</fullName>
    </submittedName>
</protein>
<dbReference type="Gene3D" id="3.20.20.450">
    <property type="entry name" value="EAL domain"/>
    <property type="match status" value="1"/>
</dbReference>
<dbReference type="InterPro" id="IPR000700">
    <property type="entry name" value="PAS-assoc_C"/>
</dbReference>
<dbReference type="NCBIfam" id="TIGR00254">
    <property type="entry name" value="GGDEF"/>
    <property type="match status" value="1"/>
</dbReference>
<dbReference type="PANTHER" id="PTHR44757">
    <property type="entry name" value="DIGUANYLATE CYCLASE DGCP"/>
    <property type="match status" value="1"/>
</dbReference>
<evidence type="ECO:0000256" key="2">
    <source>
        <dbReference type="SAM" id="Phobius"/>
    </source>
</evidence>
<dbReference type="InterPro" id="IPR001610">
    <property type="entry name" value="PAC"/>
</dbReference>
<dbReference type="PROSITE" id="PS50112">
    <property type="entry name" value="PAS"/>
    <property type="match status" value="1"/>
</dbReference>
<dbReference type="Gene3D" id="3.30.70.270">
    <property type="match status" value="1"/>
</dbReference>
<dbReference type="Gene3D" id="3.30.450.20">
    <property type="entry name" value="PAS domain"/>
    <property type="match status" value="1"/>
</dbReference>
<dbReference type="Pfam" id="PF00563">
    <property type="entry name" value="EAL"/>
    <property type="match status" value="1"/>
</dbReference>
<dbReference type="InterPro" id="IPR035919">
    <property type="entry name" value="EAL_sf"/>
</dbReference>
<dbReference type="PANTHER" id="PTHR44757:SF2">
    <property type="entry name" value="BIOFILM ARCHITECTURE MAINTENANCE PROTEIN MBAA"/>
    <property type="match status" value="1"/>
</dbReference>
<dbReference type="InterPro" id="IPR000160">
    <property type="entry name" value="GGDEF_dom"/>
</dbReference>
<dbReference type="PROSITE" id="PS50113">
    <property type="entry name" value="PAC"/>
    <property type="match status" value="1"/>
</dbReference>
<dbReference type="InterPro" id="IPR000014">
    <property type="entry name" value="PAS"/>
</dbReference>
<dbReference type="InterPro" id="IPR043128">
    <property type="entry name" value="Rev_trsase/Diguanyl_cyclase"/>
</dbReference>
<dbReference type="Pfam" id="PF13426">
    <property type="entry name" value="PAS_9"/>
    <property type="match status" value="1"/>
</dbReference>
<dbReference type="SMART" id="SM00267">
    <property type="entry name" value="GGDEF"/>
    <property type="match status" value="1"/>
</dbReference>
<feature type="domain" description="PAS" evidence="3">
    <location>
        <begin position="228"/>
        <end position="301"/>
    </location>
</feature>
<comment type="caution">
    <text evidence="7">The sequence shown here is derived from an EMBL/GenBank/DDBJ whole genome shotgun (WGS) entry which is preliminary data.</text>
</comment>
<dbReference type="EMBL" id="VLKP01000005">
    <property type="protein sequence ID" value="TWI11654.1"/>
    <property type="molecule type" value="Genomic_DNA"/>
</dbReference>
<feature type="transmembrane region" description="Helical" evidence="2">
    <location>
        <begin position="20"/>
        <end position="46"/>
    </location>
</feature>
<dbReference type="SUPFAM" id="SSF55785">
    <property type="entry name" value="PYP-like sensor domain (PAS domain)"/>
    <property type="match status" value="1"/>
</dbReference>
<evidence type="ECO:0000259" key="6">
    <source>
        <dbReference type="PROSITE" id="PS50887"/>
    </source>
</evidence>
<dbReference type="GO" id="GO:0003824">
    <property type="term" value="F:catalytic activity"/>
    <property type="evidence" value="ECO:0007669"/>
    <property type="project" value="UniProtKB-ARBA"/>
</dbReference>
<keyword evidence="8" id="KW-1185">Reference proteome</keyword>
<dbReference type="PROSITE" id="PS50883">
    <property type="entry name" value="EAL"/>
    <property type="match status" value="1"/>
</dbReference>
<evidence type="ECO:0000259" key="5">
    <source>
        <dbReference type="PROSITE" id="PS50883"/>
    </source>
</evidence>
<evidence type="ECO:0000259" key="4">
    <source>
        <dbReference type="PROSITE" id="PS50113"/>
    </source>
</evidence>
<evidence type="ECO:0000259" key="3">
    <source>
        <dbReference type="PROSITE" id="PS50112"/>
    </source>
</evidence>
<evidence type="ECO:0000313" key="7">
    <source>
        <dbReference type="EMBL" id="TWI11654.1"/>
    </source>
</evidence>
<evidence type="ECO:0000256" key="1">
    <source>
        <dbReference type="ARBA" id="ARBA00001946"/>
    </source>
</evidence>
<dbReference type="InterPro" id="IPR052155">
    <property type="entry name" value="Biofilm_reg_signaling"/>
</dbReference>
<dbReference type="CDD" id="cd01949">
    <property type="entry name" value="GGDEF"/>
    <property type="match status" value="1"/>
</dbReference>
<dbReference type="SUPFAM" id="SSF55073">
    <property type="entry name" value="Nucleotide cyclase"/>
    <property type="match status" value="1"/>
</dbReference>
<dbReference type="SMART" id="SM00086">
    <property type="entry name" value="PAC"/>
    <property type="match status" value="1"/>
</dbReference>
<dbReference type="PROSITE" id="PS50887">
    <property type="entry name" value="GGDEF"/>
    <property type="match status" value="1"/>
</dbReference>
<dbReference type="FunFam" id="3.30.70.270:FF:000001">
    <property type="entry name" value="Diguanylate cyclase domain protein"/>
    <property type="match status" value="1"/>
</dbReference>
<keyword evidence="2" id="KW-0812">Transmembrane</keyword>
<name>A0A562LVJ3_9GAMM</name>
<organism evidence="7 8">
    <name type="scientific">Aerolutibacter ruishenii</name>
    <dbReference type="NCBI Taxonomy" id="686800"/>
    <lineage>
        <taxon>Bacteria</taxon>
        <taxon>Pseudomonadati</taxon>
        <taxon>Pseudomonadota</taxon>
        <taxon>Gammaproteobacteria</taxon>
        <taxon>Lysobacterales</taxon>
        <taxon>Lysobacteraceae</taxon>
        <taxon>Aerolutibacter</taxon>
    </lineage>
</organism>
<dbReference type="InterPro" id="IPR001633">
    <property type="entry name" value="EAL_dom"/>
</dbReference>
<feature type="domain" description="GGDEF" evidence="6">
    <location>
        <begin position="388"/>
        <end position="521"/>
    </location>
</feature>
<sequence length="801" mass="87560">MRYSDGRPAAVTASETLHILAAWPWGGLVTTGLVTLLAGVLVGSLLRRHRVQVAQLDAAHRALLDADRVAGISQGELNQARERLRRMEGQQRAIFGDSPVPMWIHCPTKGCVMAANAAASSSLGLVEGAAPAEGSPAHSLGWTLDTLATRRAEERAAGEFWSFPLPDGRRLAAHLQVRDLEFAGMPCLLVTALVQPHTPAPNSAPLQSDMATDAAPNWDDEKRRFATDLRLLRRAVETTDSGIVITDATLTDHPIIYVNPAFERITGCTSEQLVGRNCRFLQGSDREQAAVDAIRSALQGGRDVRVTLRNYRHDGSLFWNDLHLTPLRAPDGEVTHHVAIVNDVTEQRHYEEQLAFRATHDDLTGLPNRQLLVDRLEQAIRVADRSNSKVAVMFIDLDDFKLINDTLGHAAGDKVLRAVASRLSGLVRDTDTVARFGGDEFVVLLTEQGDPTSSNAVIGRVTQAISQPIIIDGTSHAITPSIGHAIYPDSGTTADTLLMRSDMAMYQAKRLGRNRAVGYDASFDANTSERLQLVKELREAFENNEFVLAFQPVFHRDGRPVAMEALVRWNHPEQGEIPPGRFITVCEESGMIGELGRRVLTMAAKHHKRLSALGLGQFRIAVNVSAAQFAESLYEDVQQAMVDHGLRPGALELELTESMIMDNPERAIATMEALTHLGVSIAVDDFGTGYSSLSYLKRLPIRRLKIDRSFVRDLADNDSDRSICQSVIALAKALELETVAEGVETPAQRDWLAEHGVDELQGYFLGKPTRFEGAVALMVKALPADHPVVAALSRPMEAGTA</sequence>
<dbReference type="CDD" id="cd01948">
    <property type="entry name" value="EAL"/>
    <property type="match status" value="1"/>
</dbReference>
<proteinExistence type="predicted"/>
<keyword evidence="2" id="KW-0472">Membrane</keyword>
<evidence type="ECO:0000313" key="8">
    <source>
        <dbReference type="Proteomes" id="UP000316471"/>
    </source>
</evidence>
<dbReference type="Pfam" id="PF00990">
    <property type="entry name" value="GGDEF"/>
    <property type="match status" value="1"/>
</dbReference>
<feature type="domain" description="PAC" evidence="4">
    <location>
        <begin position="302"/>
        <end position="356"/>
    </location>
</feature>
<dbReference type="CDD" id="cd00130">
    <property type="entry name" value="PAS"/>
    <property type="match status" value="1"/>
</dbReference>
<keyword evidence="2" id="KW-1133">Transmembrane helix</keyword>
<dbReference type="SMART" id="SM00091">
    <property type="entry name" value="PAS"/>
    <property type="match status" value="2"/>
</dbReference>
<reference evidence="7 8" key="1">
    <citation type="journal article" date="2015" name="Stand. Genomic Sci.">
        <title>Genomic Encyclopedia of Bacterial and Archaeal Type Strains, Phase III: the genomes of soil and plant-associated and newly described type strains.</title>
        <authorList>
            <person name="Whitman W.B."/>
            <person name="Woyke T."/>
            <person name="Klenk H.P."/>
            <person name="Zhou Y."/>
            <person name="Lilburn T.G."/>
            <person name="Beck B.J."/>
            <person name="De Vos P."/>
            <person name="Vandamme P."/>
            <person name="Eisen J.A."/>
            <person name="Garrity G."/>
            <person name="Hugenholtz P."/>
            <person name="Kyrpides N.C."/>
        </authorList>
    </citation>
    <scope>NUCLEOTIDE SEQUENCE [LARGE SCALE GENOMIC DNA]</scope>
    <source>
        <strain evidence="7 8">CGMCC 1.10136</strain>
    </source>
</reference>
<dbReference type="Proteomes" id="UP000316471">
    <property type="component" value="Unassembled WGS sequence"/>
</dbReference>
<dbReference type="InterPro" id="IPR029787">
    <property type="entry name" value="Nucleotide_cyclase"/>
</dbReference>
<dbReference type="SUPFAM" id="SSF141868">
    <property type="entry name" value="EAL domain-like"/>
    <property type="match status" value="1"/>
</dbReference>
<feature type="domain" description="EAL" evidence="5">
    <location>
        <begin position="530"/>
        <end position="782"/>
    </location>
</feature>
<dbReference type="NCBIfam" id="TIGR00229">
    <property type="entry name" value="sensory_box"/>
    <property type="match status" value="1"/>
</dbReference>
<accession>A0A562LVJ3</accession>
<dbReference type="SMART" id="SM00052">
    <property type="entry name" value="EAL"/>
    <property type="match status" value="1"/>
</dbReference>
<comment type="cofactor">
    <cofactor evidence="1">
        <name>Mg(2+)</name>
        <dbReference type="ChEBI" id="CHEBI:18420"/>
    </cofactor>
</comment>
<dbReference type="AlphaFoldDB" id="A0A562LVJ3"/>